<protein>
    <submittedName>
        <fullName evidence="1">Uncharacterized protein</fullName>
    </submittedName>
</protein>
<dbReference type="GeneID" id="26261720"/>
<dbReference type="InParanoid" id="A0A0B2UKZ8"/>
<sequence length="521" mass="60537">MNKKYIYERFSKRMNLLYRCGALLMIANSAMSSTGSHPRIIGWDVQHKCTEFEDMTANFNKAIQKLNAHAEHVKSGGVENIGECLEEIKSYDGDPKKYEAKVMGNEVKLITVHDDRYTTSCDYKNRLHVCVMMDIGDLNVGYSLPYECMGNTAMKKIRLIYNDKRTKFRDIPYSVFKNYWCEFNSGYGVLRFDSIVNTDELFENMSVLLSVFNDNIDKLNVENPETQSLSSVLKRWNEEYHCYYEPNPEEVDFVWSKLVSMSDITIVAIGNITEEVKNTLNGMALAIRSSKYNRDEEEAELLKPNVCTHPYNIYTDEYVPGLPFIHISQGFYSDQRYVIYKGSGEGNVEKILPIVLEFFQSFMKSKINEDECSCWLEKIGGLNVHFFPISREDPDSARIIVSQCNNNWMSYNDQYWGLQREEFKKAFEALMNHIDFICAMEPADRKKYFVESCDLRLSASDRHNESSHYEGFQKMKQLVLGSFNYPSKDYLRHGVDDLTDEEIMDVMQKLRKPESWSLKGA</sequence>
<name>A0A0B2UKZ8_9MICR</name>
<dbReference type="VEuPathDB" id="MicrosporidiaDB:M896_050670"/>
<reference evidence="1 2" key="1">
    <citation type="journal article" date="2014" name="MBio">
        <title>The Ordospora colligata genome; evolution of extreme reduction in microsporidia and host-to-parasite horizontal gene transfer.</title>
        <authorList>
            <person name="Pombert J.-F."/>
            <person name="Haag K.L."/>
            <person name="Beidas S."/>
            <person name="Ebert D."/>
            <person name="Keeling P.J."/>
        </authorList>
    </citation>
    <scope>NUCLEOTIDE SEQUENCE [LARGE SCALE GENOMIC DNA]</scope>
    <source>
        <strain evidence="1 2">OC4</strain>
    </source>
</reference>
<proteinExistence type="predicted"/>
<comment type="caution">
    <text evidence="1">The sequence shown here is derived from an EMBL/GenBank/DDBJ whole genome shotgun (WGS) entry which is preliminary data.</text>
</comment>
<gene>
    <name evidence="1" type="ORF">M896_050670</name>
</gene>
<dbReference type="AlphaFoldDB" id="A0A0B2UKZ8"/>
<accession>A0A0B2UKZ8</accession>
<dbReference type="EMBL" id="JOKQ01000005">
    <property type="protein sequence ID" value="KHN69660.1"/>
    <property type="molecule type" value="Genomic_DNA"/>
</dbReference>
<keyword evidence="2" id="KW-1185">Reference proteome</keyword>
<dbReference type="RefSeq" id="XP_014563702.1">
    <property type="nucleotide sequence ID" value="XM_014708216.1"/>
</dbReference>
<dbReference type="Proteomes" id="UP000031056">
    <property type="component" value="Unassembled WGS sequence"/>
</dbReference>
<evidence type="ECO:0000313" key="2">
    <source>
        <dbReference type="Proteomes" id="UP000031056"/>
    </source>
</evidence>
<dbReference type="HOGENOM" id="CLU_522845_0_0_1"/>
<organism evidence="1 2">
    <name type="scientific">Ordospora colligata OC4</name>
    <dbReference type="NCBI Taxonomy" id="1354746"/>
    <lineage>
        <taxon>Eukaryota</taxon>
        <taxon>Fungi</taxon>
        <taxon>Fungi incertae sedis</taxon>
        <taxon>Microsporidia</taxon>
        <taxon>Ordosporidae</taxon>
        <taxon>Ordospora</taxon>
    </lineage>
</organism>
<evidence type="ECO:0000313" key="1">
    <source>
        <dbReference type="EMBL" id="KHN69660.1"/>
    </source>
</evidence>